<evidence type="ECO:0000256" key="1">
    <source>
        <dbReference type="ARBA" id="ARBA00022857"/>
    </source>
</evidence>
<reference evidence="2" key="1">
    <citation type="submission" date="2022-10" db="EMBL/GenBank/DDBJ databases">
        <title>Determination and structural analysis of whole genome sequence of Sarocladium strictum F4-1.</title>
        <authorList>
            <person name="Hu L."/>
            <person name="Jiang Y."/>
        </authorList>
    </citation>
    <scope>NUCLEOTIDE SEQUENCE</scope>
    <source>
        <strain evidence="2">F4-1</strain>
    </source>
</reference>
<comment type="caution">
    <text evidence="2">The sequence shown here is derived from an EMBL/GenBank/DDBJ whole genome shotgun (WGS) entry which is preliminary data.</text>
</comment>
<name>A0AA39GB55_SARSR</name>
<dbReference type="PRINTS" id="PR00081">
    <property type="entry name" value="GDHRDH"/>
</dbReference>
<dbReference type="SUPFAM" id="SSF51735">
    <property type="entry name" value="NAD(P)-binding Rossmann-fold domains"/>
    <property type="match status" value="1"/>
</dbReference>
<dbReference type="Proteomes" id="UP001175261">
    <property type="component" value="Unassembled WGS sequence"/>
</dbReference>
<gene>
    <name evidence="2" type="ORF">NLU13_8149</name>
</gene>
<dbReference type="PANTHER" id="PTHR45458">
    <property type="entry name" value="SHORT-CHAIN DEHYDROGENASE/REDUCTASE SDR"/>
    <property type="match status" value="1"/>
</dbReference>
<dbReference type="PROSITE" id="PS00061">
    <property type="entry name" value="ADH_SHORT"/>
    <property type="match status" value="1"/>
</dbReference>
<dbReference type="InterPro" id="IPR020904">
    <property type="entry name" value="Sc_DH/Rdtase_CS"/>
</dbReference>
<accession>A0AA39GB55</accession>
<dbReference type="InterPro" id="IPR002347">
    <property type="entry name" value="SDR_fam"/>
</dbReference>
<organism evidence="2 3">
    <name type="scientific">Sarocladium strictum</name>
    <name type="common">Black bundle disease fungus</name>
    <name type="synonym">Acremonium strictum</name>
    <dbReference type="NCBI Taxonomy" id="5046"/>
    <lineage>
        <taxon>Eukaryota</taxon>
        <taxon>Fungi</taxon>
        <taxon>Dikarya</taxon>
        <taxon>Ascomycota</taxon>
        <taxon>Pezizomycotina</taxon>
        <taxon>Sordariomycetes</taxon>
        <taxon>Hypocreomycetidae</taxon>
        <taxon>Hypocreales</taxon>
        <taxon>Sarocladiaceae</taxon>
        <taxon>Sarocladium</taxon>
    </lineage>
</organism>
<dbReference type="PANTHER" id="PTHR45458:SF3">
    <property type="entry name" value="CHAIN DEHYDROGENASE (ATSC), PUTATIVE-RELATED"/>
    <property type="match status" value="1"/>
</dbReference>
<dbReference type="Gene3D" id="3.40.50.720">
    <property type="entry name" value="NAD(P)-binding Rossmann-like Domain"/>
    <property type="match status" value="1"/>
</dbReference>
<dbReference type="AlphaFoldDB" id="A0AA39GB55"/>
<evidence type="ECO:0000313" key="2">
    <source>
        <dbReference type="EMBL" id="KAK0384060.1"/>
    </source>
</evidence>
<dbReference type="Pfam" id="PF00106">
    <property type="entry name" value="adh_short"/>
    <property type="match status" value="1"/>
</dbReference>
<evidence type="ECO:0008006" key="4">
    <source>
        <dbReference type="Google" id="ProtNLM"/>
    </source>
</evidence>
<dbReference type="GO" id="GO:0016616">
    <property type="term" value="F:oxidoreductase activity, acting on the CH-OH group of donors, NAD or NADP as acceptor"/>
    <property type="evidence" value="ECO:0007669"/>
    <property type="project" value="TreeGrafter"/>
</dbReference>
<sequence length="337" mass="36443">MVVYVVTGTSRGLGYALVKSLASDPSNTVSGLSRNKAATETRLAAENSQTPNIHILPIVGDKGGVDVLINNAGYISEVSHLKSLTDFEGDVDLVLDDIQRSVDIHLFGTVRVILAFLPLIRSGTQKKVVVISSGMADIGETSPSKGREKKKKETRAAKLTCRSTDLINEAKLSNAVPYAVSKAALNTMMAKLHTAYEEEGMLFHVALSRLSSEEDSKRLQSIMCKFEAYEAPGFGPRTPDVAAGQVLQAIDRASLEGGFLAVILELQRHKAMGVKTLDTIESMNRCAGSYSIPQQSQACKSHPLQQCQGTKPPPPFPSICSEYCAVSRKFFFPQPLL</sequence>
<keyword evidence="3" id="KW-1185">Reference proteome</keyword>
<protein>
    <recommendedName>
        <fullName evidence="4">NAD(P)-binding protein</fullName>
    </recommendedName>
</protein>
<evidence type="ECO:0000313" key="3">
    <source>
        <dbReference type="Proteomes" id="UP001175261"/>
    </source>
</evidence>
<keyword evidence="1" id="KW-0521">NADP</keyword>
<proteinExistence type="predicted"/>
<dbReference type="InterPro" id="IPR052184">
    <property type="entry name" value="SDR_enzymes"/>
</dbReference>
<dbReference type="EMBL" id="JAPDFR010000008">
    <property type="protein sequence ID" value="KAK0384060.1"/>
    <property type="molecule type" value="Genomic_DNA"/>
</dbReference>
<dbReference type="InterPro" id="IPR036291">
    <property type="entry name" value="NAD(P)-bd_dom_sf"/>
</dbReference>